<protein>
    <submittedName>
        <fullName evidence="1">DUF4276 family protein</fullName>
    </submittedName>
</protein>
<dbReference type="EMBL" id="WJPN01000016">
    <property type="protein sequence ID" value="MRH01906.1"/>
    <property type="molecule type" value="Genomic_DNA"/>
</dbReference>
<evidence type="ECO:0000313" key="3">
    <source>
        <dbReference type="Proteomes" id="UP000437931"/>
    </source>
</evidence>
<dbReference type="Pfam" id="PF14103">
    <property type="entry name" value="DUF4276"/>
    <property type="match status" value="1"/>
</dbReference>
<dbReference type="Proteomes" id="UP000439314">
    <property type="component" value="Unassembled WGS sequence"/>
</dbReference>
<proteinExistence type="predicted"/>
<accession>A0A6N7QGE8</accession>
<evidence type="ECO:0000313" key="4">
    <source>
        <dbReference type="Proteomes" id="UP000439314"/>
    </source>
</evidence>
<sequence length="204" mass="23234">MNAAHYELLVEEPSMENFLHSCLPRLLANRATYAVHPFQGKDDLMKKLEGRLRGYAAFMPKDWRIVILVDRDDDDCRQLKTSLERMCSKAGLKSRAVSKHQWQVATRIAIEELEAWYFGDWQAVKAAFPRVAATVDKQQTYRNPDAVRGGTWEAFERVMQRYGYFNEGLPKLSAARSIGAHIDPTRSVSPSFKAFCQAISCATN</sequence>
<name>A0A6N7QGE8_9XANT</name>
<comment type="caution">
    <text evidence="1">The sequence shown here is derived from an EMBL/GenBank/DDBJ whole genome shotgun (WGS) entry which is preliminary data.</text>
</comment>
<organism evidence="1 4">
    <name type="scientific">Xanthomonas sontii</name>
    <dbReference type="NCBI Taxonomy" id="2650745"/>
    <lineage>
        <taxon>Bacteria</taxon>
        <taxon>Pseudomonadati</taxon>
        <taxon>Pseudomonadota</taxon>
        <taxon>Gammaproteobacteria</taxon>
        <taxon>Lysobacterales</taxon>
        <taxon>Lysobacteraceae</taxon>
        <taxon>Xanthomonas</taxon>
    </lineage>
</organism>
<keyword evidence="3" id="KW-1185">Reference proteome</keyword>
<evidence type="ECO:0000313" key="2">
    <source>
        <dbReference type="EMBL" id="MRH76238.1"/>
    </source>
</evidence>
<dbReference type="EMBL" id="WJPM01000016">
    <property type="protein sequence ID" value="MRH76238.1"/>
    <property type="molecule type" value="Genomic_DNA"/>
</dbReference>
<dbReference type="RefSeq" id="WP_153752445.1">
    <property type="nucleotide sequence ID" value="NZ_WJPM01000016.1"/>
</dbReference>
<evidence type="ECO:0000313" key="1">
    <source>
        <dbReference type="EMBL" id="MRH01906.1"/>
    </source>
</evidence>
<dbReference type="InterPro" id="IPR025455">
    <property type="entry name" value="DUF4276"/>
</dbReference>
<dbReference type="Proteomes" id="UP000437931">
    <property type="component" value="Unassembled WGS sequence"/>
</dbReference>
<dbReference type="AlphaFoldDB" id="A0A6N7QGE8"/>
<gene>
    <name evidence="1" type="ORF">GIY21_16540</name>
    <name evidence="2" type="ORF">GIY22_16555</name>
</gene>
<reference evidence="3 4" key="1">
    <citation type="submission" date="2019-11" db="EMBL/GenBank/DDBJ databases">
        <title>First report of rice panicle blight caused by Xanthomonas sp. in Iran.</title>
        <authorList>
            <person name="Mirghasempour S.A."/>
            <person name="Huang S."/>
            <person name="Brady C.L."/>
            <person name="Studholme D.J."/>
        </authorList>
    </citation>
    <scope>NUCLEOTIDE SEQUENCE [LARGE SCALE GENOMIC DNA]</scope>
    <source>
        <strain evidence="1 4">ASD011</strain>
        <strain evidence="3">SAM114</strain>
    </source>
</reference>
<reference evidence="2" key="2">
    <citation type="journal article" date="2020" name="Plant Dis.">
        <title>A Grain Rot of Rice in Iran Caused by a Xanthomonas Strain Closely Related to X. sacchari.</title>
        <authorList>
            <person name="Mirghasempour S.A."/>
            <person name="Huang S."/>
            <person name="Studholme D.J."/>
            <person name="Brady C.L."/>
        </authorList>
    </citation>
    <scope>NUCLEOTIDE SEQUENCE</scope>
    <source>
        <strain evidence="2">SAM114</strain>
    </source>
</reference>